<keyword evidence="2" id="KW-1185">Reference proteome</keyword>
<dbReference type="AlphaFoldDB" id="A0A6A4HL59"/>
<feature type="non-terminal residue" evidence="1">
    <location>
        <position position="1"/>
    </location>
</feature>
<name>A0A6A4HL59_9AGAR</name>
<organism evidence="1 2">
    <name type="scientific">Gymnopus androsaceus JB14</name>
    <dbReference type="NCBI Taxonomy" id="1447944"/>
    <lineage>
        <taxon>Eukaryota</taxon>
        <taxon>Fungi</taxon>
        <taxon>Dikarya</taxon>
        <taxon>Basidiomycota</taxon>
        <taxon>Agaricomycotina</taxon>
        <taxon>Agaricomycetes</taxon>
        <taxon>Agaricomycetidae</taxon>
        <taxon>Agaricales</taxon>
        <taxon>Marasmiineae</taxon>
        <taxon>Omphalotaceae</taxon>
        <taxon>Gymnopus</taxon>
    </lineage>
</organism>
<dbReference type="Proteomes" id="UP000799118">
    <property type="component" value="Unassembled WGS sequence"/>
</dbReference>
<dbReference type="OrthoDB" id="3252425at2759"/>
<proteinExistence type="predicted"/>
<sequence length="61" mass="6903">NSLTKLLPAWNKTVADLNLCPKCLPHNIRTRWNSIFDMINIALEYKTALTSFISNPDNGLT</sequence>
<evidence type="ECO:0000313" key="2">
    <source>
        <dbReference type="Proteomes" id="UP000799118"/>
    </source>
</evidence>
<reference evidence="1" key="1">
    <citation type="journal article" date="2019" name="Environ. Microbiol.">
        <title>Fungal ecological strategies reflected in gene transcription - a case study of two litter decomposers.</title>
        <authorList>
            <person name="Barbi F."/>
            <person name="Kohler A."/>
            <person name="Barry K."/>
            <person name="Baskaran P."/>
            <person name="Daum C."/>
            <person name="Fauchery L."/>
            <person name="Ihrmark K."/>
            <person name="Kuo A."/>
            <person name="LaButti K."/>
            <person name="Lipzen A."/>
            <person name="Morin E."/>
            <person name="Grigoriev I.V."/>
            <person name="Henrissat B."/>
            <person name="Lindahl B."/>
            <person name="Martin F."/>
        </authorList>
    </citation>
    <scope>NUCLEOTIDE SEQUENCE</scope>
    <source>
        <strain evidence="1">JB14</strain>
    </source>
</reference>
<dbReference type="EMBL" id="ML769485">
    <property type="protein sequence ID" value="KAE9398301.1"/>
    <property type="molecule type" value="Genomic_DNA"/>
</dbReference>
<evidence type="ECO:0000313" key="1">
    <source>
        <dbReference type="EMBL" id="KAE9398301.1"/>
    </source>
</evidence>
<accession>A0A6A4HL59</accession>
<gene>
    <name evidence="1" type="ORF">BT96DRAFT_822250</name>
</gene>
<protein>
    <submittedName>
        <fullName evidence="1">Uncharacterized protein</fullName>
    </submittedName>
</protein>